<proteinExistence type="inferred from homology"/>
<dbReference type="NCBIfam" id="NF011369">
    <property type="entry name" value="PRK14788.1"/>
    <property type="match status" value="1"/>
</dbReference>
<evidence type="ECO:0000256" key="3">
    <source>
        <dbReference type="ARBA" id="ARBA00022670"/>
    </source>
</evidence>
<sequence>MEHRKPYLWKLKFSVVKIRTVVLVILGIIIADQALKIWVKTSMTYGEQIFLLGRTLRLYFIENEGMAWGWKFGGDGGKLALTIFRLIAVIFGVYYIRSIIQKKYHRGFILCVSMIFAGALGNLIDSMFYGMIFTGSNDGAPLATMFPSGGGYAGFLHGKVVDMIYAPIIENKTLPAWIPFWGGERFTFFSPIFNIADASISVGVIAILIFQKRFFKKGFLEETPVTLQKDEVKDPVKVYSDQ</sequence>
<evidence type="ECO:0000256" key="8">
    <source>
        <dbReference type="ARBA" id="ARBA00023136"/>
    </source>
</evidence>
<gene>
    <name evidence="9" type="primary">lspA</name>
    <name evidence="11" type="ORF">A4R26_04185</name>
</gene>
<dbReference type="STRING" id="550983.A4R26_04185"/>
<keyword evidence="12" id="KW-1185">Reference proteome</keyword>
<keyword evidence="5 9" id="KW-0064">Aspartyl protease</keyword>
<evidence type="ECO:0000313" key="12">
    <source>
        <dbReference type="Proteomes" id="UP000192276"/>
    </source>
</evidence>
<comment type="catalytic activity">
    <reaction evidence="9">
        <text>Release of signal peptides from bacterial membrane prolipoproteins. Hydrolyzes -Xaa-Yaa-Zaa-|-(S,diacylglyceryl)Cys-, in which Xaa is hydrophobic (preferably Leu), and Yaa (Ala or Ser) and Zaa (Gly or Ala) have small, neutral side chains.</text>
        <dbReference type="EC" id="3.4.23.36"/>
    </reaction>
</comment>
<feature type="transmembrane region" description="Helical" evidence="9">
    <location>
        <begin position="79"/>
        <end position="96"/>
    </location>
</feature>
<dbReference type="AlphaFoldDB" id="A0A1V9FK38"/>
<protein>
    <recommendedName>
        <fullName evidence="9">Lipoprotein signal peptidase</fullName>
        <ecNumber evidence="9">3.4.23.36</ecNumber>
    </recommendedName>
    <alternativeName>
        <fullName evidence="9">Prolipoprotein signal peptidase</fullName>
    </alternativeName>
    <alternativeName>
        <fullName evidence="9">Signal peptidase II</fullName>
        <shortName evidence="9">SPase II</shortName>
    </alternativeName>
</protein>
<evidence type="ECO:0000256" key="2">
    <source>
        <dbReference type="ARBA" id="ARBA00022475"/>
    </source>
</evidence>
<keyword evidence="7 9" id="KW-1133">Transmembrane helix</keyword>
<keyword evidence="6 9" id="KW-0378">Hydrolase</keyword>
<dbReference type="EMBL" id="LWBP01000188">
    <property type="protein sequence ID" value="OQP58657.1"/>
    <property type="molecule type" value="Genomic_DNA"/>
</dbReference>
<evidence type="ECO:0000256" key="1">
    <source>
        <dbReference type="ARBA" id="ARBA00006139"/>
    </source>
</evidence>
<evidence type="ECO:0000256" key="10">
    <source>
        <dbReference type="RuleBase" id="RU004181"/>
    </source>
</evidence>
<keyword evidence="3 9" id="KW-0645">Protease</keyword>
<evidence type="ECO:0000256" key="9">
    <source>
        <dbReference type="HAMAP-Rule" id="MF_00161"/>
    </source>
</evidence>
<dbReference type="OrthoDB" id="9810259at2"/>
<dbReference type="HAMAP" id="MF_00161">
    <property type="entry name" value="LspA"/>
    <property type="match status" value="1"/>
</dbReference>
<feature type="active site" evidence="9">
    <location>
        <position position="162"/>
    </location>
</feature>
<keyword evidence="8 9" id="KW-0472">Membrane</keyword>
<comment type="caution">
    <text evidence="11">The sequence shown here is derived from an EMBL/GenBank/DDBJ whole genome shotgun (WGS) entry which is preliminary data.</text>
</comment>
<dbReference type="UniPathway" id="UPA00665"/>
<dbReference type="Proteomes" id="UP000192276">
    <property type="component" value="Unassembled WGS sequence"/>
</dbReference>
<feature type="transmembrane region" description="Helical" evidence="9">
    <location>
        <begin position="108"/>
        <end position="132"/>
    </location>
</feature>
<accession>A0A1V9FK38</accession>
<evidence type="ECO:0000256" key="5">
    <source>
        <dbReference type="ARBA" id="ARBA00022750"/>
    </source>
</evidence>
<evidence type="ECO:0000256" key="7">
    <source>
        <dbReference type="ARBA" id="ARBA00022989"/>
    </source>
</evidence>
<reference evidence="12" key="1">
    <citation type="submission" date="2016-04" db="EMBL/GenBank/DDBJ databases">
        <authorList>
            <person name="Chen L."/>
            <person name="Zhuang W."/>
            <person name="Wang G."/>
        </authorList>
    </citation>
    <scope>NUCLEOTIDE SEQUENCE [LARGE SCALE GENOMIC DNA]</scope>
    <source>
        <strain evidence="12">208</strain>
    </source>
</reference>
<keyword evidence="4 9" id="KW-0812">Transmembrane</keyword>
<name>A0A1V9FK38_9BACT</name>
<comment type="function">
    <text evidence="9">This protein specifically catalyzes the removal of signal peptides from prolipoproteins.</text>
</comment>
<dbReference type="GO" id="GO:0004190">
    <property type="term" value="F:aspartic-type endopeptidase activity"/>
    <property type="evidence" value="ECO:0007669"/>
    <property type="project" value="UniProtKB-UniRule"/>
</dbReference>
<dbReference type="GO" id="GO:0005886">
    <property type="term" value="C:plasma membrane"/>
    <property type="evidence" value="ECO:0007669"/>
    <property type="project" value="UniProtKB-SubCell"/>
</dbReference>
<organism evidence="11 12">
    <name type="scientific">Niastella populi</name>
    <dbReference type="NCBI Taxonomy" id="550983"/>
    <lineage>
        <taxon>Bacteria</taxon>
        <taxon>Pseudomonadati</taxon>
        <taxon>Bacteroidota</taxon>
        <taxon>Chitinophagia</taxon>
        <taxon>Chitinophagales</taxon>
        <taxon>Chitinophagaceae</taxon>
        <taxon>Niastella</taxon>
    </lineage>
</organism>
<dbReference type="PRINTS" id="PR00781">
    <property type="entry name" value="LIPOSIGPTASE"/>
</dbReference>
<keyword evidence="11" id="KW-0449">Lipoprotein</keyword>
<keyword evidence="2 9" id="KW-1003">Cell membrane</keyword>
<dbReference type="GO" id="GO:0006508">
    <property type="term" value="P:proteolysis"/>
    <property type="evidence" value="ECO:0007669"/>
    <property type="project" value="UniProtKB-KW"/>
</dbReference>
<evidence type="ECO:0000313" key="11">
    <source>
        <dbReference type="EMBL" id="OQP58657.1"/>
    </source>
</evidence>
<comment type="similarity">
    <text evidence="1 9 10">Belongs to the peptidase A8 family.</text>
</comment>
<feature type="transmembrane region" description="Helical" evidence="9">
    <location>
        <begin position="21"/>
        <end position="39"/>
    </location>
</feature>
<feature type="active site" evidence="9">
    <location>
        <position position="197"/>
    </location>
</feature>
<comment type="pathway">
    <text evidence="9">Protein modification; lipoprotein biosynthesis (signal peptide cleavage).</text>
</comment>
<comment type="subcellular location">
    <subcellularLocation>
        <location evidence="9">Cell membrane</location>
        <topology evidence="9">Multi-pass membrane protein</topology>
    </subcellularLocation>
</comment>
<dbReference type="RefSeq" id="WP_081166284.1">
    <property type="nucleotide sequence ID" value="NZ_LWBP01000188.1"/>
</dbReference>
<feature type="transmembrane region" description="Helical" evidence="9">
    <location>
        <begin position="188"/>
        <end position="210"/>
    </location>
</feature>
<dbReference type="PANTHER" id="PTHR33695:SF1">
    <property type="entry name" value="LIPOPROTEIN SIGNAL PEPTIDASE"/>
    <property type="match status" value="1"/>
</dbReference>
<dbReference type="Pfam" id="PF01252">
    <property type="entry name" value="Peptidase_A8"/>
    <property type="match status" value="1"/>
</dbReference>
<evidence type="ECO:0000256" key="6">
    <source>
        <dbReference type="ARBA" id="ARBA00022801"/>
    </source>
</evidence>
<dbReference type="EC" id="3.4.23.36" evidence="9"/>
<dbReference type="InterPro" id="IPR001872">
    <property type="entry name" value="Peptidase_A8"/>
</dbReference>
<dbReference type="PANTHER" id="PTHR33695">
    <property type="entry name" value="LIPOPROTEIN SIGNAL PEPTIDASE"/>
    <property type="match status" value="1"/>
</dbReference>
<evidence type="ECO:0000256" key="4">
    <source>
        <dbReference type="ARBA" id="ARBA00022692"/>
    </source>
</evidence>